<protein>
    <submittedName>
        <fullName evidence="1">Uncharacterized protein</fullName>
    </submittedName>
</protein>
<dbReference type="EMBL" id="MT143245">
    <property type="protein sequence ID" value="QJA94604.1"/>
    <property type="molecule type" value="Genomic_DNA"/>
</dbReference>
<reference evidence="1" key="1">
    <citation type="submission" date="2020-03" db="EMBL/GenBank/DDBJ databases">
        <title>The deep terrestrial virosphere.</title>
        <authorList>
            <person name="Holmfeldt K."/>
            <person name="Nilsson E."/>
            <person name="Simone D."/>
            <person name="Lopez-Fernandez M."/>
            <person name="Wu X."/>
            <person name="de Brujin I."/>
            <person name="Lundin D."/>
            <person name="Andersson A."/>
            <person name="Bertilsson S."/>
            <person name="Dopson M."/>
        </authorList>
    </citation>
    <scope>NUCLEOTIDE SEQUENCE</scope>
    <source>
        <strain evidence="1">MM415B03817</strain>
    </source>
</reference>
<evidence type="ECO:0000313" key="1">
    <source>
        <dbReference type="EMBL" id="QJA94604.1"/>
    </source>
</evidence>
<gene>
    <name evidence="1" type="ORF">MM415B03817_0013</name>
</gene>
<proteinExistence type="predicted"/>
<sequence length="175" mass="19651">MSPTFGFNKGVDDIEEPILLPEEWYDMEICDEPRLSPNKALFDLVGQDATLEETETALVADPKAGINLVLNMEVDSSDDAFNGRKMKVWLPYPSPIDAERFDHRGQRLYDAKMQRCVELTEAFGGDVSENENGETEITLTKGLRGQCYVIQQRSQSGEELVNSIDTFQGFKGYGD</sequence>
<dbReference type="AlphaFoldDB" id="A0A6M3LMQ5"/>
<name>A0A6M3LMQ5_9ZZZZ</name>
<organism evidence="1">
    <name type="scientific">viral metagenome</name>
    <dbReference type="NCBI Taxonomy" id="1070528"/>
    <lineage>
        <taxon>unclassified sequences</taxon>
        <taxon>metagenomes</taxon>
        <taxon>organismal metagenomes</taxon>
    </lineage>
</organism>
<accession>A0A6M3LMQ5</accession>